<gene>
    <name evidence="1" type="ORF">Aph01nite_29400</name>
</gene>
<dbReference type="RefSeq" id="WP_204041377.1">
    <property type="nucleotide sequence ID" value="NZ_BOOA01000020.1"/>
</dbReference>
<dbReference type="AlphaFoldDB" id="A0A919QC34"/>
<proteinExistence type="predicted"/>
<dbReference type="EMBL" id="BOOA01000020">
    <property type="protein sequence ID" value="GIH24630.1"/>
    <property type="molecule type" value="Genomic_DNA"/>
</dbReference>
<evidence type="ECO:0000313" key="2">
    <source>
        <dbReference type="Proteomes" id="UP000640052"/>
    </source>
</evidence>
<sequence length="55" mass="6245">MRLICWFPPGTGKMVVVLCAGDKARLGDLFYNSVAVRADVLIDQRERETSYEEKP</sequence>
<keyword evidence="2" id="KW-1185">Reference proteome</keyword>
<comment type="caution">
    <text evidence="1">The sequence shown here is derived from an EMBL/GenBank/DDBJ whole genome shotgun (WGS) entry which is preliminary data.</text>
</comment>
<name>A0A919QC34_9ACTN</name>
<protein>
    <submittedName>
        <fullName evidence="1">Uncharacterized protein</fullName>
    </submittedName>
</protein>
<organism evidence="1 2">
    <name type="scientific">Acrocarpospora phusangensis</name>
    <dbReference type="NCBI Taxonomy" id="1070424"/>
    <lineage>
        <taxon>Bacteria</taxon>
        <taxon>Bacillati</taxon>
        <taxon>Actinomycetota</taxon>
        <taxon>Actinomycetes</taxon>
        <taxon>Streptosporangiales</taxon>
        <taxon>Streptosporangiaceae</taxon>
        <taxon>Acrocarpospora</taxon>
    </lineage>
</organism>
<accession>A0A919QC34</accession>
<dbReference type="Proteomes" id="UP000640052">
    <property type="component" value="Unassembled WGS sequence"/>
</dbReference>
<reference evidence="1" key="1">
    <citation type="submission" date="2021-01" db="EMBL/GenBank/DDBJ databases">
        <title>Whole genome shotgun sequence of Acrocarpospora phusangensis NBRC 108782.</title>
        <authorList>
            <person name="Komaki H."/>
            <person name="Tamura T."/>
        </authorList>
    </citation>
    <scope>NUCLEOTIDE SEQUENCE</scope>
    <source>
        <strain evidence="1">NBRC 108782</strain>
    </source>
</reference>
<evidence type="ECO:0000313" key="1">
    <source>
        <dbReference type="EMBL" id="GIH24630.1"/>
    </source>
</evidence>